<accession>A0A0C2N695</accession>
<protein>
    <recommendedName>
        <fullName evidence="3">Retrotransposon gag domain-containing protein</fullName>
    </recommendedName>
</protein>
<keyword evidence="2" id="KW-1185">Reference proteome</keyword>
<dbReference type="EMBL" id="JWZT01002428">
    <property type="protein sequence ID" value="KII69457.1"/>
    <property type="molecule type" value="Genomic_DNA"/>
</dbReference>
<name>A0A0C2N695_THEKT</name>
<evidence type="ECO:0008006" key="3">
    <source>
        <dbReference type="Google" id="ProtNLM"/>
    </source>
</evidence>
<organism evidence="1 2">
    <name type="scientific">Thelohanellus kitauei</name>
    <name type="common">Myxosporean</name>
    <dbReference type="NCBI Taxonomy" id="669202"/>
    <lineage>
        <taxon>Eukaryota</taxon>
        <taxon>Metazoa</taxon>
        <taxon>Cnidaria</taxon>
        <taxon>Myxozoa</taxon>
        <taxon>Myxosporea</taxon>
        <taxon>Bivalvulida</taxon>
        <taxon>Platysporina</taxon>
        <taxon>Myxobolidae</taxon>
        <taxon>Thelohanellus</taxon>
    </lineage>
</organism>
<comment type="caution">
    <text evidence="1">The sequence shown here is derived from an EMBL/GenBank/DDBJ whole genome shotgun (WGS) entry which is preliminary data.</text>
</comment>
<dbReference type="Proteomes" id="UP000031668">
    <property type="component" value="Unassembled WGS sequence"/>
</dbReference>
<gene>
    <name evidence="1" type="ORF">RF11_11103</name>
</gene>
<evidence type="ECO:0000313" key="2">
    <source>
        <dbReference type="Proteomes" id="UP000031668"/>
    </source>
</evidence>
<evidence type="ECO:0000313" key="1">
    <source>
        <dbReference type="EMBL" id="KII69457.1"/>
    </source>
</evidence>
<sequence length="196" mass="22493">MLLLCVHISGDKGEMTDDFSKLIRNRIKAHQEQTEALILAQEERMSAVMCDLAKMVSKLSSTPAFEPFNSSLEQNFSSCGVTNPEENKFKLLPWIGSETFAVLGKIRPGFEADLSYHEITKLLSDFSDKEMYFIHARIEFSRYLLKPDQSYKEWAAELQSISKRCKFQCPKKDCKCSLIDENIRDAIILRTSHKNV</sequence>
<dbReference type="AlphaFoldDB" id="A0A0C2N695"/>
<reference evidence="1 2" key="1">
    <citation type="journal article" date="2014" name="Genome Biol. Evol.">
        <title>The genome of the myxosporean Thelohanellus kitauei shows adaptations to nutrient acquisition within its fish host.</title>
        <authorList>
            <person name="Yang Y."/>
            <person name="Xiong J."/>
            <person name="Zhou Z."/>
            <person name="Huo F."/>
            <person name="Miao W."/>
            <person name="Ran C."/>
            <person name="Liu Y."/>
            <person name="Zhang J."/>
            <person name="Feng J."/>
            <person name="Wang M."/>
            <person name="Wang M."/>
            <person name="Wang L."/>
            <person name="Yao B."/>
        </authorList>
    </citation>
    <scope>NUCLEOTIDE SEQUENCE [LARGE SCALE GENOMIC DNA]</scope>
    <source>
        <strain evidence="1">Wuqing</strain>
    </source>
</reference>
<proteinExistence type="predicted"/>